<protein>
    <submittedName>
        <fullName evidence="5">Efflux RND transporter periplasmic adaptor subunit</fullName>
    </submittedName>
</protein>
<name>A0ABS3J8T2_9HYPH</name>
<evidence type="ECO:0000256" key="3">
    <source>
        <dbReference type="SAM" id="MobiDB-lite"/>
    </source>
</evidence>
<feature type="domain" description="Multidrug resistance protein MdtA-like alpha-helical hairpin" evidence="4">
    <location>
        <begin position="175"/>
        <end position="239"/>
    </location>
</feature>
<evidence type="ECO:0000313" key="5">
    <source>
        <dbReference type="EMBL" id="MBO0906074.1"/>
    </source>
</evidence>
<evidence type="ECO:0000256" key="1">
    <source>
        <dbReference type="ARBA" id="ARBA00009477"/>
    </source>
</evidence>
<dbReference type="Pfam" id="PF25876">
    <property type="entry name" value="HH_MFP_RND"/>
    <property type="match status" value="1"/>
</dbReference>
<feature type="coiled-coil region" evidence="2">
    <location>
        <begin position="212"/>
        <end position="253"/>
    </location>
</feature>
<reference evidence="5 6" key="1">
    <citation type="submission" date="2021-03" db="EMBL/GenBank/DDBJ databases">
        <title>Whole genome sequence of Jiella sp. MQZ13P-4.</title>
        <authorList>
            <person name="Tuo L."/>
        </authorList>
    </citation>
    <scope>NUCLEOTIDE SEQUENCE [LARGE SCALE GENOMIC DNA]</scope>
    <source>
        <strain evidence="5 6">MQZ13P-4</strain>
    </source>
</reference>
<proteinExistence type="inferred from homology"/>
<comment type="similarity">
    <text evidence="1">Belongs to the membrane fusion protein (MFP) (TC 8.A.1) family.</text>
</comment>
<dbReference type="SUPFAM" id="SSF111369">
    <property type="entry name" value="HlyD-like secretion proteins"/>
    <property type="match status" value="1"/>
</dbReference>
<evidence type="ECO:0000259" key="4">
    <source>
        <dbReference type="Pfam" id="PF25876"/>
    </source>
</evidence>
<dbReference type="Gene3D" id="2.40.420.20">
    <property type="match status" value="1"/>
</dbReference>
<feature type="compositionally biased region" description="Low complexity" evidence="3">
    <location>
        <begin position="23"/>
        <end position="36"/>
    </location>
</feature>
<dbReference type="Gene3D" id="2.40.30.170">
    <property type="match status" value="1"/>
</dbReference>
<dbReference type="PANTHER" id="PTHR30469">
    <property type="entry name" value="MULTIDRUG RESISTANCE PROTEIN MDTA"/>
    <property type="match status" value="1"/>
</dbReference>
<organism evidence="5 6">
    <name type="scientific">Jiella sonneratiae</name>
    <dbReference type="NCBI Taxonomy" id="2816856"/>
    <lineage>
        <taxon>Bacteria</taxon>
        <taxon>Pseudomonadati</taxon>
        <taxon>Pseudomonadota</taxon>
        <taxon>Alphaproteobacteria</taxon>
        <taxon>Hyphomicrobiales</taxon>
        <taxon>Aurantimonadaceae</taxon>
        <taxon>Jiella</taxon>
    </lineage>
</organism>
<evidence type="ECO:0000256" key="2">
    <source>
        <dbReference type="SAM" id="Coils"/>
    </source>
</evidence>
<keyword evidence="6" id="KW-1185">Reference proteome</keyword>
<feature type="region of interest" description="Disordered" evidence="3">
    <location>
        <begin position="1"/>
        <end position="62"/>
    </location>
</feature>
<feature type="compositionally biased region" description="Polar residues" evidence="3">
    <location>
        <begin position="190"/>
        <end position="209"/>
    </location>
</feature>
<dbReference type="RefSeq" id="WP_207352708.1">
    <property type="nucleotide sequence ID" value="NZ_JAFMPY010000031.1"/>
</dbReference>
<accession>A0ABS3J8T2</accession>
<comment type="caution">
    <text evidence="5">The sequence shown here is derived from an EMBL/GenBank/DDBJ whole genome shotgun (WGS) entry which is preliminary data.</text>
</comment>
<dbReference type="Proteomes" id="UP000664288">
    <property type="component" value="Unassembled WGS sequence"/>
</dbReference>
<gene>
    <name evidence="5" type="ORF">J1C47_20695</name>
</gene>
<evidence type="ECO:0000313" key="6">
    <source>
        <dbReference type="Proteomes" id="UP000664288"/>
    </source>
</evidence>
<dbReference type="InterPro" id="IPR058624">
    <property type="entry name" value="MdtA-like_HH"/>
</dbReference>
<feature type="region of interest" description="Disordered" evidence="3">
    <location>
        <begin position="186"/>
        <end position="209"/>
    </location>
</feature>
<dbReference type="NCBIfam" id="TIGR01730">
    <property type="entry name" value="RND_mfp"/>
    <property type="match status" value="1"/>
</dbReference>
<dbReference type="Gene3D" id="1.10.287.470">
    <property type="entry name" value="Helix hairpin bin"/>
    <property type="match status" value="1"/>
</dbReference>
<keyword evidence="2" id="KW-0175">Coiled coil</keyword>
<dbReference type="EMBL" id="JAFMPY010000031">
    <property type="protein sequence ID" value="MBO0906074.1"/>
    <property type="molecule type" value="Genomic_DNA"/>
</dbReference>
<sequence>MSLPSATEPPSLKRQENVEPTCPAVREAAAGAPASPSDRTGRAGHGSGPKGTLLVGGRPASRPRRLGRAASVAVAGVCVAAAFVLGLRYLVPHPAKGEVVHPGTLVVDRRGPGTLDAIDKSTVGATIQGRIAGIGVDRGDKVAKGDVVAELEAGDLKNQLAVSKAAAAAASAAVEKARVDRQRRRATLDNARQTHARQASLRQTGSTTQANLDAARASLHEAEADLAAAGAAIDQAEAQQQSAEATVAVDEARLAQTVIRAPMDGIVISRDRNVGDIVTPGSSIMQIVDPSTIILTARFDESVISSVEAGQEADVSFASEGDRVIAGKVLRIGREVDTETREFTADVVPTELPPNWAIGQRGTATITVAVKTDVIAVATEDIVRRDGAAGLWVVEEGRASWRPVTLGQIGGGRVEIEHGLFDGDVVLAPGRVFDWMRVREAEIRP</sequence>
<dbReference type="InterPro" id="IPR006143">
    <property type="entry name" value="RND_pump_MFP"/>
</dbReference>
<dbReference type="Gene3D" id="2.40.50.100">
    <property type="match status" value="1"/>
</dbReference>